<feature type="domain" description="THO complex subunitTHOC2 C-terminal" evidence="6">
    <location>
        <begin position="1215"/>
        <end position="1537"/>
    </location>
</feature>
<evidence type="ECO:0000256" key="5">
    <source>
        <dbReference type="SAM" id="MobiDB-lite"/>
    </source>
</evidence>
<feature type="compositionally biased region" description="Acidic residues" evidence="5">
    <location>
        <begin position="1157"/>
        <end position="1171"/>
    </location>
</feature>
<name>A0AAV9HJK2_9PEZI</name>
<dbReference type="InterPro" id="IPR021726">
    <property type="entry name" value="THO_THOC2_N"/>
</dbReference>
<evidence type="ECO:0000256" key="2">
    <source>
        <dbReference type="ARBA" id="ARBA00007857"/>
    </source>
</evidence>
<evidence type="ECO:0000259" key="8">
    <source>
        <dbReference type="Pfam" id="PF16134"/>
    </source>
</evidence>
<feature type="compositionally biased region" description="Polar residues" evidence="5">
    <location>
        <begin position="106"/>
        <end position="119"/>
    </location>
</feature>
<feature type="region of interest" description="Disordered" evidence="5">
    <location>
        <begin position="1555"/>
        <end position="2561"/>
    </location>
</feature>
<feature type="compositionally biased region" description="Polar residues" evidence="5">
    <location>
        <begin position="1555"/>
        <end position="1583"/>
    </location>
</feature>
<feature type="compositionally biased region" description="Basic and acidic residues" evidence="5">
    <location>
        <begin position="2352"/>
        <end position="2361"/>
    </location>
</feature>
<feature type="compositionally biased region" description="Basic and acidic residues" evidence="5">
    <location>
        <begin position="1624"/>
        <end position="1642"/>
    </location>
</feature>
<feature type="compositionally biased region" description="Basic and acidic residues" evidence="5">
    <location>
        <begin position="1716"/>
        <end position="1822"/>
    </location>
</feature>
<keyword evidence="4" id="KW-0539">Nucleus</keyword>
<dbReference type="GO" id="GO:0000445">
    <property type="term" value="C:THO complex part of transcription export complex"/>
    <property type="evidence" value="ECO:0007669"/>
    <property type="project" value="TreeGrafter"/>
</dbReference>
<feature type="compositionally biased region" description="Gly residues" evidence="5">
    <location>
        <begin position="2538"/>
        <end position="2549"/>
    </location>
</feature>
<feature type="compositionally biased region" description="Low complexity" evidence="5">
    <location>
        <begin position="1178"/>
        <end position="1189"/>
    </location>
</feature>
<feature type="compositionally biased region" description="Basic and acidic residues" evidence="5">
    <location>
        <begin position="1884"/>
        <end position="1901"/>
    </location>
</feature>
<dbReference type="InterPro" id="IPR032302">
    <property type="entry name" value="THOC2_N"/>
</dbReference>
<dbReference type="Pfam" id="PF11262">
    <property type="entry name" value="Tho2"/>
    <property type="match status" value="1"/>
</dbReference>
<feature type="region of interest" description="Disordered" evidence="5">
    <location>
        <begin position="681"/>
        <end position="715"/>
    </location>
</feature>
<feature type="compositionally biased region" description="Basic and acidic residues" evidence="5">
    <location>
        <begin position="1913"/>
        <end position="1954"/>
    </location>
</feature>
<dbReference type="GO" id="GO:0006397">
    <property type="term" value="P:mRNA processing"/>
    <property type="evidence" value="ECO:0007669"/>
    <property type="project" value="InterPro"/>
</dbReference>
<feature type="compositionally biased region" description="Gly residues" evidence="5">
    <location>
        <begin position="59"/>
        <end position="76"/>
    </location>
</feature>
<comment type="subcellular location">
    <subcellularLocation>
        <location evidence="1">Nucleus</location>
    </subcellularLocation>
</comment>
<dbReference type="GO" id="GO:0003729">
    <property type="term" value="F:mRNA binding"/>
    <property type="evidence" value="ECO:0007669"/>
    <property type="project" value="TreeGrafter"/>
</dbReference>
<proteinExistence type="inferred from homology"/>
<evidence type="ECO:0000259" key="7">
    <source>
        <dbReference type="Pfam" id="PF11732"/>
    </source>
</evidence>
<feature type="compositionally biased region" description="Basic and acidic residues" evidence="5">
    <location>
        <begin position="2372"/>
        <end position="2420"/>
    </location>
</feature>
<dbReference type="PANTHER" id="PTHR21597">
    <property type="entry name" value="THO2 PROTEIN"/>
    <property type="match status" value="1"/>
</dbReference>
<evidence type="ECO:0000256" key="4">
    <source>
        <dbReference type="ARBA" id="ARBA00023242"/>
    </source>
</evidence>
<feature type="compositionally biased region" description="Basic and acidic residues" evidence="5">
    <location>
        <begin position="1830"/>
        <end position="1861"/>
    </location>
</feature>
<feature type="compositionally biased region" description="Basic and acidic residues" evidence="5">
    <location>
        <begin position="1980"/>
        <end position="1989"/>
    </location>
</feature>
<dbReference type="EMBL" id="MU865001">
    <property type="protein sequence ID" value="KAK4460954.1"/>
    <property type="molecule type" value="Genomic_DNA"/>
</dbReference>
<dbReference type="InterPro" id="IPR021418">
    <property type="entry name" value="THO_THOC2_C"/>
</dbReference>
<feature type="compositionally biased region" description="Basic and acidic residues" evidence="5">
    <location>
        <begin position="33"/>
        <end position="45"/>
    </location>
</feature>
<feature type="compositionally biased region" description="Low complexity" evidence="5">
    <location>
        <begin position="96"/>
        <end position="105"/>
    </location>
</feature>
<feature type="domain" description="THO complex subunitTHOC2 N-terminal" evidence="7">
    <location>
        <begin position="875"/>
        <end position="951"/>
    </location>
</feature>
<feature type="compositionally biased region" description="Low complexity" evidence="5">
    <location>
        <begin position="127"/>
        <end position="136"/>
    </location>
</feature>
<feature type="region of interest" description="Disordered" evidence="5">
    <location>
        <begin position="577"/>
        <end position="614"/>
    </location>
</feature>
<feature type="compositionally biased region" description="Low complexity" evidence="5">
    <location>
        <begin position="2135"/>
        <end position="2147"/>
    </location>
</feature>
<feature type="compositionally biased region" description="Basic and acidic residues" evidence="5">
    <location>
        <begin position="2014"/>
        <end position="2028"/>
    </location>
</feature>
<sequence>MRAAPRPRNDRGPSDSGSSRPSPHRPQETTLGQHERQQHYDRNFDGGRNNHNHNHGHNRGSGGGSGGGGGGGGGGRNNRRPERRESSQSYAPPPSSSSAQGPASPTITRPQSASSQKQFPTMPPPAATSSLPSASAAPLAPIQPHYDYSVITEARVSKWSKGGRQEVITHGIQSREDEDITEVATIFQEIIYSVINGRLRGTDAGGVIKEILGPEPSEAEREALAFDPHDLFLDMVCDFVDVESGPLRAQIRDFMIATEISPALMRQVIDQDVLMKLELVRSSFQKMAVRMSTNLLYRQASYNLLREETEGWAKLVTEVFTTCTAEPASSEVVQDTFNKVMGLIGTFDLHPGRVLDVTIDIFAAILVKQFRFFIKFLRVSSWWPRSQIKPAASGFIGGLPLWAFPEHSTPHLTEDEEAVVAAERLKRDIAFWERARKVKLDAYFELGGRQLSAAEQERLLNGAEPGNHEAIDQEWIKITKTLPPSGNRDAAQMLGFKLRFYTSKARDADDTLPANLLYLTALLIKVGFISLTDLWNHIWPAEDEMEAFKAERLKEIEEKERESRPGATQNALMMAGALPDDMAPPPRRDAAAHKADADSKATDSSDDKKKAKKPDDQKVHLLKCLLTIGALPEALFILGRHGWILQTHPEVISLLHRILHHSVEVVYQNSRPERLASVDSCGKRVPDVNQSGVPKGSIRLTDPPPPKRPLRWPHPDKFDDAGSNYRFYWDEWADNVPVCQTVDDLFTLCDTLLNIVGVNIGQDPALMAKLTTIGAKSLADDRSPENAARWLELLRRLLVPALSLGEPNPAVVDRVWRLLRQYPIKTRFYIYAEWNEGSISRLEPIGKAFARTKLETLANLKRLSLTNIPEMAKKLAKTAYPSPGVVCKVALNQIEAYSNFIEAFVECAKYFTDLGYDVLVWAILSSLGGQQRSRTQADSVLLTSRWLQALSRFSGKVFERYSNVDPSPILRYVHSQLLQGNSTDLVILKELIVSMGGVVSDLDFTDAQLRAMTGGELLRRETLINLGDRRSEAVRSSGRLMKALSSSKLAGQLLINIAQYRQNAICAEDGSARIKYLATILDDTHQVLLQYLDLLRSNLDADTFNSLVPDIPRLMRDLGLEANLAFLIRRSSIRWEVKPPAPSKDSPSQPAKAAADGDGDVAMDAAADDAAPETQVESDNINSSKTSSSRLPETLAEALAPLIEEITTVLPSQTWKYISPTGYVFFWSLQLGSLVFPQDSYQTENSRLKKQAEEVMRDRTDMTRAGMNRKTAKRNEILDRQKRLLKEQSEGLERFSKSRLHIGRHLGTWFPADITKADAASDALLAECILPRLQLSPLDAEYCFRLIKFLHEFATPNFKLMSLYDRLFNHNRLRDIIFTCTVREAEHLGRFLKYILGDLSRWHGDKTAYEKEALGLKEVDKTRHYLGFATAFDSDGKPTEFVEHDPYKELLFKWHKELNSALRSCLNGTEWMHIRNAITVIKSVIDFFPAINFMADKFLEQLKTITEREAASKNAPESEQGHRVDLSVTAQTAYSELQKRKSKWILVQAFRPGVVSSTSAQGSKQSNTNPTQKDDSAPTSSALRASATDFKPGTRRSHQQEVEDGEVKDGKDGKSAAKPSTPARGRDKDSNLPKPPARETPRESNTAAQKATPTATASSGRQNNSRSVPPASVASGNRAEAPKFSTLPPGGHGLPNKPTLPIRPEVSFPRGNVPQGRHDRRDQPPPPPRDSREYRDPRDPRDPRESHSREPHARDVRDPHNGREPRDYRASESSRPERAREFPSADRRQPDAGPRDVVMRDVGPRDLGPRDVGRPPDREWPARVELPPRWNEHGAPTDRDARGPRERASTNSSRHDTRSIRDSTGANAPLGAPSPQNASQDPPTHPDRARNIVSSEADRPEIINPARAALINDSREPSSRSSSRDQARESGSRSSARDQPRERPSRTESPRRADLPPANPPQSDNTRDDRHGGRHRHSEHHGSSRDGHGESNTPSHPRSDRRDGHGEASTPSHPRADRNVERDERPTGPRDSSFSGQPRPDPDHGRLNQQDPNYGRLNPIQSVVDMPPGPPSGPRGRGGRNPVRMGPANGPPMRQDNRPSGPEPARPPTPERHPPTGPSAARGRGGNRSQYENKQANQQPAQGQPPATGVHPDRMRHITRPQPNAPSPQAPPQQSAVPTGPANPPTGPSGGLGIHPDRLNQISGTPTGPGSHNRHPMNTPDRPIMSAPNSGSRPAPPNIMTDMSTPTGPAAGNDRMRSGGRQLRGIQNTLDKASMDNARGPGLRGSRSRPNLAGSDAQILAGSSPVTTPVQERPPPLDSMRDSAGDHSSSGRRDMSTDRAPPRPEPIQVVGDSREHQRDSRANGGDDYGSTRSEHDRSRRDHHRSDRSNRPSRRSSRERSPGGRERDNKDSRDYRDRRSGAADMMAGGGSSGGRGPGGGGSRDMPAPPPPPPRDPSHRNSHSGPRSDAVQLGGGHGGDYGSGSGRSGSSRSGGGGGGGGGGGNNMMPSSRDSRGQRMPDDPRSGGSDDRNRKRRSEGVSGGGGGGGVDSNGGHQDKRPRRG</sequence>
<dbReference type="Pfam" id="PF16134">
    <property type="entry name" value="THOC2_N"/>
    <property type="match status" value="1"/>
</dbReference>
<comment type="similarity">
    <text evidence="2">Belongs to the THOC2 family.</text>
</comment>
<evidence type="ECO:0000256" key="1">
    <source>
        <dbReference type="ARBA" id="ARBA00004123"/>
    </source>
</evidence>
<dbReference type="PANTHER" id="PTHR21597:SF0">
    <property type="entry name" value="THO COMPLEX SUBUNIT 2"/>
    <property type="match status" value="1"/>
</dbReference>
<evidence type="ECO:0000313" key="9">
    <source>
        <dbReference type="EMBL" id="KAK4460954.1"/>
    </source>
</evidence>
<feature type="compositionally biased region" description="Basic and acidic residues" evidence="5">
    <location>
        <begin position="1997"/>
        <end position="2006"/>
    </location>
</feature>
<feature type="compositionally biased region" description="Gly residues" evidence="5">
    <location>
        <begin position="2426"/>
        <end position="2441"/>
    </location>
</feature>
<keyword evidence="10" id="KW-1185">Reference proteome</keyword>
<feature type="compositionally biased region" description="Low complexity" evidence="5">
    <location>
        <begin position="2279"/>
        <end position="2290"/>
    </location>
</feature>
<reference evidence="9" key="1">
    <citation type="journal article" date="2023" name="Mol. Phylogenet. Evol.">
        <title>Genome-scale phylogeny and comparative genomics of the fungal order Sordariales.</title>
        <authorList>
            <person name="Hensen N."/>
            <person name="Bonometti L."/>
            <person name="Westerberg I."/>
            <person name="Brannstrom I.O."/>
            <person name="Guillou S."/>
            <person name="Cros-Aarteil S."/>
            <person name="Calhoun S."/>
            <person name="Haridas S."/>
            <person name="Kuo A."/>
            <person name="Mondo S."/>
            <person name="Pangilinan J."/>
            <person name="Riley R."/>
            <person name="LaButti K."/>
            <person name="Andreopoulos B."/>
            <person name="Lipzen A."/>
            <person name="Chen C."/>
            <person name="Yan M."/>
            <person name="Daum C."/>
            <person name="Ng V."/>
            <person name="Clum A."/>
            <person name="Steindorff A."/>
            <person name="Ohm R.A."/>
            <person name="Martin F."/>
            <person name="Silar P."/>
            <person name="Natvig D.O."/>
            <person name="Lalanne C."/>
            <person name="Gautier V."/>
            <person name="Ament-Velasquez S.L."/>
            <person name="Kruys A."/>
            <person name="Hutchinson M.I."/>
            <person name="Powell A.J."/>
            <person name="Barry K."/>
            <person name="Miller A.N."/>
            <person name="Grigoriev I.V."/>
            <person name="Debuchy R."/>
            <person name="Gladieux P."/>
            <person name="Hiltunen Thoren M."/>
            <person name="Johannesson H."/>
        </authorList>
    </citation>
    <scope>NUCLEOTIDE SEQUENCE</scope>
    <source>
        <strain evidence="9">PSN324</strain>
    </source>
</reference>
<feature type="compositionally biased region" description="Gly residues" evidence="5">
    <location>
        <begin position="2471"/>
        <end position="2503"/>
    </location>
</feature>
<dbReference type="Proteomes" id="UP001321749">
    <property type="component" value="Unassembled WGS sequence"/>
</dbReference>
<evidence type="ECO:0000256" key="3">
    <source>
        <dbReference type="ARBA" id="ARBA00019596"/>
    </source>
</evidence>
<feature type="compositionally biased region" description="Basic and acidic residues" evidence="5">
    <location>
        <begin position="586"/>
        <end position="614"/>
    </location>
</feature>
<gene>
    <name evidence="9" type="ORF">QBC42DRAFT_331275</name>
</gene>
<feature type="compositionally biased region" description="Basic and acidic residues" evidence="5">
    <location>
        <begin position="2319"/>
        <end position="2342"/>
    </location>
</feature>
<feature type="compositionally biased region" description="Polar residues" evidence="5">
    <location>
        <begin position="1658"/>
        <end position="1667"/>
    </location>
</feature>
<feature type="compositionally biased region" description="Polar residues" evidence="5">
    <location>
        <begin position="2200"/>
        <end position="2210"/>
    </location>
</feature>
<feature type="domain" description="THO complex subunit 2 N-terminal" evidence="8">
    <location>
        <begin position="151"/>
        <end position="873"/>
    </location>
</feature>
<feature type="region of interest" description="Disordered" evidence="5">
    <location>
        <begin position="1"/>
        <end position="136"/>
    </location>
</feature>
<reference evidence="9" key="2">
    <citation type="submission" date="2023-06" db="EMBL/GenBank/DDBJ databases">
        <authorList>
            <consortium name="Lawrence Berkeley National Laboratory"/>
            <person name="Mondo S.J."/>
            <person name="Hensen N."/>
            <person name="Bonometti L."/>
            <person name="Westerberg I."/>
            <person name="Brannstrom I.O."/>
            <person name="Guillou S."/>
            <person name="Cros-Aarteil S."/>
            <person name="Calhoun S."/>
            <person name="Haridas S."/>
            <person name="Kuo A."/>
            <person name="Pangilinan J."/>
            <person name="Riley R."/>
            <person name="Labutti K."/>
            <person name="Andreopoulos B."/>
            <person name="Lipzen A."/>
            <person name="Chen C."/>
            <person name="Yanf M."/>
            <person name="Daum C."/>
            <person name="Ng V."/>
            <person name="Clum A."/>
            <person name="Steindorff A."/>
            <person name="Ohm R."/>
            <person name="Martin F."/>
            <person name="Silar P."/>
            <person name="Natvig D."/>
            <person name="Lalanne C."/>
            <person name="Gautier V."/>
            <person name="Ament-Velasquez S.L."/>
            <person name="Kruys A."/>
            <person name="Hutchinson M.I."/>
            <person name="Powell A.J."/>
            <person name="Barry K."/>
            <person name="Miller A.N."/>
            <person name="Grigoriev I.V."/>
            <person name="Debuchy R."/>
            <person name="Gladieux P."/>
            <person name="Thoren M.H."/>
            <person name="Johannesson H."/>
        </authorList>
    </citation>
    <scope>NUCLEOTIDE SEQUENCE</scope>
    <source>
        <strain evidence="9">PSN324</strain>
    </source>
</reference>
<comment type="caution">
    <text evidence="9">The sequence shown here is derived from an EMBL/GenBank/DDBJ whole genome shotgun (WGS) entry which is preliminary data.</text>
</comment>
<dbReference type="InterPro" id="IPR040007">
    <property type="entry name" value="Tho2"/>
</dbReference>
<feature type="compositionally biased region" description="Basic and acidic residues" evidence="5">
    <location>
        <begin position="1598"/>
        <end position="1615"/>
    </location>
</feature>
<organism evidence="9 10">
    <name type="scientific">Cladorrhinum samala</name>
    <dbReference type="NCBI Taxonomy" id="585594"/>
    <lineage>
        <taxon>Eukaryota</taxon>
        <taxon>Fungi</taxon>
        <taxon>Dikarya</taxon>
        <taxon>Ascomycota</taxon>
        <taxon>Pezizomycotina</taxon>
        <taxon>Sordariomycetes</taxon>
        <taxon>Sordariomycetidae</taxon>
        <taxon>Sordariales</taxon>
        <taxon>Podosporaceae</taxon>
        <taxon>Cladorrhinum</taxon>
    </lineage>
</organism>
<feature type="compositionally biased region" description="Low complexity" evidence="5">
    <location>
        <begin position="1646"/>
        <end position="1657"/>
    </location>
</feature>
<feature type="region of interest" description="Disordered" evidence="5">
    <location>
        <begin position="1138"/>
        <end position="1189"/>
    </location>
</feature>
<feature type="compositionally biased region" description="Basic and acidic residues" evidence="5">
    <location>
        <begin position="2510"/>
        <end position="2530"/>
    </location>
</feature>
<dbReference type="Pfam" id="PF11732">
    <property type="entry name" value="Thoc2"/>
    <property type="match status" value="1"/>
</dbReference>
<evidence type="ECO:0000313" key="10">
    <source>
        <dbReference type="Proteomes" id="UP001321749"/>
    </source>
</evidence>
<accession>A0AAV9HJK2</accession>
<dbReference type="GO" id="GO:0006406">
    <property type="term" value="P:mRNA export from nucleus"/>
    <property type="evidence" value="ECO:0007669"/>
    <property type="project" value="InterPro"/>
</dbReference>
<evidence type="ECO:0000259" key="6">
    <source>
        <dbReference type="Pfam" id="PF11262"/>
    </source>
</evidence>
<protein>
    <recommendedName>
        <fullName evidence="3">THO complex subunit 2</fullName>
    </recommendedName>
</protein>